<dbReference type="WBParaSite" id="MBELARI_LOCUS1457">
    <property type="protein sequence ID" value="MBELARI_LOCUS1457"/>
    <property type="gene ID" value="MBELARI_LOCUS1457"/>
</dbReference>
<evidence type="ECO:0000313" key="2">
    <source>
        <dbReference type="Proteomes" id="UP000887575"/>
    </source>
</evidence>
<feature type="chain" id="PRO_5042229376" evidence="1">
    <location>
        <begin position="19"/>
        <end position="624"/>
    </location>
</feature>
<dbReference type="Proteomes" id="UP000887575">
    <property type="component" value="Unassembled WGS sequence"/>
</dbReference>
<organism evidence="2 3">
    <name type="scientific">Mesorhabditis belari</name>
    <dbReference type="NCBI Taxonomy" id="2138241"/>
    <lineage>
        <taxon>Eukaryota</taxon>
        <taxon>Metazoa</taxon>
        <taxon>Ecdysozoa</taxon>
        <taxon>Nematoda</taxon>
        <taxon>Chromadorea</taxon>
        <taxon>Rhabditida</taxon>
        <taxon>Rhabditina</taxon>
        <taxon>Rhabditomorpha</taxon>
        <taxon>Rhabditoidea</taxon>
        <taxon>Rhabditidae</taxon>
        <taxon>Mesorhabditinae</taxon>
        <taxon>Mesorhabditis</taxon>
    </lineage>
</organism>
<feature type="signal peptide" evidence="1">
    <location>
        <begin position="1"/>
        <end position="18"/>
    </location>
</feature>
<keyword evidence="1" id="KW-0732">Signal</keyword>
<protein>
    <submittedName>
        <fullName evidence="3">Uncharacterized protein</fullName>
    </submittedName>
</protein>
<sequence length="624" mass="68004">MFKFQLLMGIFCLKGLYGAQTINLTELDSTWVVSGYQTKLLSKDAFKQIQLQANPAPSKSNTDFVITDSSNTTIDSKTLNSTKMQAFLGTITIVDKSPVSSYSLSFRLVNWTDSTSSLLFYGSRIFTIVPNDGYLHTYSNPSSGNYGAFAIFTAMPSLYASPTISLRPTNQVKAGCEHLVYQGGYPAAAGANRYLIHTFNSANTGPASSLSFIPSYSATISVPPNCPISIDAADYSKDYSGKHGVLMNVVPRNGFVMSRDYPNSMIGSGNGGMNVNLQYALNSSVFANQSVYFNILVDQFFDGQAGTPQLKLSFDNQVGYILNKTTTGFSQNRNASSFRVEFTTSNTTGANFLLHFSTSTTSTTDSPTRTTTRTTKIMVTVDTVDPVDTVDTVATAIQTTIAMGATVVDGRLMEDTAIHVITSENVDFLIDFSKRDCSQAPVIPDETKKTSILLCADALPFSVNGNVLSKDGCKELRPYLSGLGKALYSCSWTVNNQKSLVDNKDSYDNIVVDKDRIAIIVANPIVYEFYSTGPLVGVKIGNQGDNQCENYEVDLSCLANNEYLFSYGSDPGLSSSKINNKWPFKLLYEDVLSFRTSVGTIWTETSCSFCLLFNTAANSNYSKN</sequence>
<name>A0AAF3EKL8_9BILA</name>
<proteinExistence type="predicted"/>
<accession>A0AAF3EKL8</accession>
<keyword evidence="2" id="KW-1185">Reference proteome</keyword>
<evidence type="ECO:0000313" key="3">
    <source>
        <dbReference type="WBParaSite" id="MBELARI_LOCUS1457"/>
    </source>
</evidence>
<evidence type="ECO:0000256" key="1">
    <source>
        <dbReference type="SAM" id="SignalP"/>
    </source>
</evidence>
<dbReference type="AlphaFoldDB" id="A0AAF3EKL8"/>
<reference evidence="3" key="1">
    <citation type="submission" date="2024-02" db="UniProtKB">
        <authorList>
            <consortium name="WormBaseParasite"/>
        </authorList>
    </citation>
    <scope>IDENTIFICATION</scope>
</reference>